<dbReference type="AlphaFoldDB" id="A0ABD1ZCP6"/>
<keyword evidence="2" id="KW-0472">Membrane</keyword>
<comment type="caution">
    <text evidence="3">The sequence shown here is derived from an EMBL/GenBank/DDBJ whole genome shotgun (WGS) entry which is preliminary data.</text>
</comment>
<proteinExistence type="predicted"/>
<keyword evidence="2" id="KW-0812">Transmembrane</keyword>
<sequence length="152" mass="16969">MDLNATVTAFFDYLLLCMLMALVVLICFGPVIWSIYTVVRGDHHHHGACRGFDHLSPPKLDRRPKEAAHFMRIHGRKPEEEGSNVSMEDKMTVDKPALPSPPPTSTDPTDQDQGSNTSVEGKVRAEKPELHSGPSTCTDPTDEDDEDIFLRR</sequence>
<accession>A0ABD1ZCP6</accession>
<protein>
    <submittedName>
        <fullName evidence="3">Uncharacterized protein</fullName>
    </submittedName>
</protein>
<feature type="transmembrane region" description="Helical" evidence="2">
    <location>
        <begin position="13"/>
        <end position="36"/>
    </location>
</feature>
<keyword evidence="2" id="KW-1133">Transmembrane helix</keyword>
<dbReference type="EMBL" id="JBHFFA010000002">
    <property type="protein sequence ID" value="KAL2645466.1"/>
    <property type="molecule type" value="Genomic_DNA"/>
</dbReference>
<evidence type="ECO:0000313" key="4">
    <source>
        <dbReference type="Proteomes" id="UP001605036"/>
    </source>
</evidence>
<reference evidence="3 4" key="1">
    <citation type="submission" date="2024-09" db="EMBL/GenBank/DDBJ databases">
        <title>Chromosome-scale assembly of Riccia fluitans.</title>
        <authorList>
            <person name="Paukszto L."/>
            <person name="Sawicki J."/>
            <person name="Karawczyk K."/>
            <person name="Piernik-Szablinska J."/>
            <person name="Szczecinska M."/>
            <person name="Mazdziarz M."/>
        </authorList>
    </citation>
    <scope>NUCLEOTIDE SEQUENCE [LARGE SCALE GENOMIC DNA]</scope>
    <source>
        <strain evidence="3">Rf_01</strain>
        <tissue evidence="3">Aerial parts of the thallus</tissue>
    </source>
</reference>
<organism evidence="3 4">
    <name type="scientific">Riccia fluitans</name>
    <dbReference type="NCBI Taxonomy" id="41844"/>
    <lineage>
        <taxon>Eukaryota</taxon>
        <taxon>Viridiplantae</taxon>
        <taxon>Streptophyta</taxon>
        <taxon>Embryophyta</taxon>
        <taxon>Marchantiophyta</taxon>
        <taxon>Marchantiopsida</taxon>
        <taxon>Marchantiidae</taxon>
        <taxon>Marchantiales</taxon>
        <taxon>Ricciaceae</taxon>
        <taxon>Riccia</taxon>
    </lineage>
</organism>
<feature type="region of interest" description="Disordered" evidence="1">
    <location>
        <begin position="48"/>
        <end position="152"/>
    </location>
</feature>
<gene>
    <name evidence="3" type="ORF">R1flu_013053</name>
</gene>
<feature type="compositionally biased region" description="Acidic residues" evidence="1">
    <location>
        <begin position="140"/>
        <end position="152"/>
    </location>
</feature>
<feature type="compositionally biased region" description="Basic and acidic residues" evidence="1">
    <location>
        <begin position="59"/>
        <end position="69"/>
    </location>
</feature>
<feature type="compositionally biased region" description="Basic and acidic residues" evidence="1">
    <location>
        <begin position="121"/>
        <end position="130"/>
    </location>
</feature>
<name>A0ABD1ZCP6_9MARC</name>
<evidence type="ECO:0000313" key="3">
    <source>
        <dbReference type="EMBL" id="KAL2645466.1"/>
    </source>
</evidence>
<dbReference type="Proteomes" id="UP001605036">
    <property type="component" value="Unassembled WGS sequence"/>
</dbReference>
<evidence type="ECO:0000256" key="2">
    <source>
        <dbReference type="SAM" id="Phobius"/>
    </source>
</evidence>
<evidence type="ECO:0000256" key="1">
    <source>
        <dbReference type="SAM" id="MobiDB-lite"/>
    </source>
</evidence>
<keyword evidence="4" id="KW-1185">Reference proteome</keyword>